<sequence length="222" mass="24366">MGIAKSGETKQTPSAKSTMLSKTKATSKATRREERPRQEKKKRKTRVGSGAPWITHHAAKQKEKAKANELSFPGSARSTLRAPQQTEDLKATIADLHTAVINIKKLRKNLSKRFWEIGSILKDIQSRKLYAAKGYGTFESFLEREVSLGKTTSLRLVRIASLFFKEPAQACGFERILNALYALDGINESAPLSAPLGGIKSSPIFPPPPSSMGILPLKPPGR</sequence>
<proteinExistence type="predicted"/>
<dbReference type="Proteomes" id="UP000185544">
    <property type="component" value="Chromosome"/>
</dbReference>
<evidence type="ECO:0000313" key="2">
    <source>
        <dbReference type="EMBL" id="APS00053.1"/>
    </source>
</evidence>
<gene>
    <name evidence="2" type="ORF">BCY86_04685</name>
</gene>
<dbReference type="AlphaFoldDB" id="A0A1L6MWY1"/>
<accession>A0A1L6MWY1</accession>
<feature type="region of interest" description="Disordered" evidence="1">
    <location>
        <begin position="1"/>
        <end position="83"/>
    </location>
</feature>
<dbReference type="OrthoDB" id="5512909at2"/>
<protein>
    <submittedName>
        <fullName evidence="2">Uncharacterized protein</fullName>
    </submittedName>
</protein>
<organism evidence="2 3">
    <name type="scientific">Pajaroellobacter abortibovis</name>
    <dbReference type="NCBI Taxonomy" id="1882918"/>
    <lineage>
        <taxon>Bacteria</taxon>
        <taxon>Pseudomonadati</taxon>
        <taxon>Myxococcota</taxon>
        <taxon>Polyangia</taxon>
        <taxon>Polyangiales</taxon>
        <taxon>Polyangiaceae</taxon>
    </lineage>
</organism>
<reference evidence="2 3" key="1">
    <citation type="submission" date="2016-08" db="EMBL/GenBank/DDBJ databases">
        <title>Identification and validation of antigenic proteins from Pajaroellobacter abortibovis using de-novo genome sequence assembly and reverse vaccinology.</title>
        <authorList>
            <person name="Welly B.T."/>
            <person name="Miller M.R."/>
            <person name="Stott J.L."/>
            <person name="Blanchard M.T."/>
            <person name="Islas-Trejo A.D."/>
            <person name="O'Rourke S.M."/>
            <person name="Young A.E."/>
            <person name="Medrano J.F."/>
            <person name="Van Eenennaam A.L."/>
        </authorList>
    </citation>
    <scope>NUCLEOTIDE SEQUENCE [LARGE SCALE GENOMIC DNA]</scope>
    <source>
        <strain evidence="2 3">BTF92-0548A/99-0131</strain>
    </source>
</reference>
<dbReference type="RefSeq" id="WP_075276720.1">
    <property type="nucleotide sequence ID" value="NZ_CP016908.1"/>
</dbReference>
<evidence type="ECO:0000256" key="1">
    <source>
        <dbReference type="SAM" id="MobiDB-lite"/>
    </source>
</evidence>
<evidence type="ECO:0000313" key="3">
    <source>
        <dbReference type="Proteomes" id="UP000185544"/>
    </source>
</evidence>
<keyword evidence="3" id="KW-1185">Reference proteome</keyword>
<name>A0A1L6MWY1_9BACT</name>
<feature type="compositionally biased region" description="Polar residues" evidence="1">
    <location>
        <begin position="9"/>
        <end position="28"/>
    </location>
</feature>
<dbReference type="KEGG" id="pabo:BCY86_04685"/>
<dbReference type="EMBL" id="CP016908">
    <property type="protein sequence ID" value="APS00053.1"/>
    <property type="molecule type" value="Genomic_DNA"/>
</dbReference>